<dbReference type="AlphaFoldDB" id="A0A7H8N8B0"/>
<dbReference type="GO" id="GO:0005524">
    <property type="term" value="F:ATP binding"/>
    <property type="evidence" value="ECO:0007669"/>
    <property type="project" value="UniProtKB-KW"/>
</dbReference>
<reference evidence="5 6" key="1">
    <citation type="submission" date="2020-06" db="EMBL/GenBank/DDBJ databases">
        <title>Genome mining for natural products.</title>
        <authorList>
            <person name="Zhang B."/>
            <person name="Shi J."/>
            <person name="Ge H."/>
        </authorList>
    </citation>
    <scope>NUCLEOTIDE SEQUENCE [LARGE SCALE GENOMIC DNA]</scope>
    <source>
        <strain evidence="5 6">NA00687</strain>
    </source>
</reference>
<dbReference type="Pfam" id="PF22733">
    <property type="entry name" value="NNH1"/>
    <property type="match status" value="1"/>
</dbReference>
<evidence type="ECO:0000313" key="6">
    <source>
        <dbReference type="Proteomes" id="UP000509303"/>
    </source>
</evidence>
<keyword evidence="1" id="KW-0547">Nucleotide-binding</keyword>
<dbReference type="PANTHER" id="PTHR46844:SF1">
    <property type="entry name" value="SLR5058 PROTEIN"/>
    <property type="match status" value="1"/>
</dbReference>
<organism evidence="5 6">
    <name type="scientific">Streptomyces buecherae</name>
    <dbReference type="NCBI Taxonomy" id="2763006"/>
    <lineage>
        <taxon>Bacteria</taxon>
        <taxon>Bacillati</taxon>
        <taxon>Actinomycetota</taxon>
        <taxon>Actinomycetes</taxon>
        <taxon>Kitasatosporales</taxon>
        <taxon>Streptomycetaceae</taxon>
        <taxon>Streptomyces</taxon>
    </lineage>
</organism>
<dbReference type="SUPFAM" id="SSF52047">
    <property type="entry name" value="RNI-like"/>
    <property type="match status" value="1"/>
</dbReference>
<proteinExistence type="predicted"/>
<dbReference type="Proteomes" id="UP000509303">
    <property type="component" value="Chromosome"/>
</dbReference>
<dbReference type="InterPro" id="IPR007111">
    <property type="entry name" value="NACHT_NTPase"/>
</dbReference>
<dbReference type="EMBL" id="CP054929">
    <property type="protein sequence ID" value="QKW50741.1"/>
    <property type="molecule type" value="Genomic_DNA"/>
</dbReference>
<dbReference type="InterPro" id="IPR027417">
    <property type="entry name" value="P-loop_NTPase"/>
</dbReference>
<dbReference type="InterPro" id="IPR032675">
    <property type="entry name" value="LRR_dom_sf"/>
</dbReference>
<gene>
    <name evidence="5" type="ORF">HUT08_15725</name>
</gene>
<feature type="region of interest" description="Disordered" evidence="3">
    <location>
        <begin position="259"/>
        <end position="284"/>
    </location>
</feature>
<evidence type="ECO:0000256" key="1">
    <source>
        <dbReference type="ARBA" id="ARBA00022741"/>
    </source>
</evidence>
<evidence type="ECO:0000259" key="4">
    <source>
        <dbReference type="PROSITE" id="PS50837"/>
    </source>
</evidence>
<dbReference type="InterPro" id="IPR054547">
    <property type="entry name" value="NNH1"/>
</dbReference>
<feature type="compositionally biased region" description="Acidic residues" evidence="3">
    <location>
        <begin position="267"/>
        <end position="279"/>
    </location>
</feature>
<dbReference type="Pfam" id="PF05729">
    <property type="entry name" value="NACHT"/>
    <property type="match status" value="1"/>
</dbReference>
<dbReference type="RefSeq" id="WP_176162474.1">
    <property type="nucleotide sequence ID" value="NZ_CP054929.1"/>
</dbReference>
<sequence length="1103" mass="122003">MDPTVIGTRLASSAIVPIIRKLFVTQGPGAGLVDRPVRVSGLVSFRGEKRTLTDADLHRLAAELVRRTVRAAGPHELPVPAAEERAVVDALARTLHGLGDLTISDVEAVRHGPDGLARRLREAAASGPGPAPSAHLSADATALHDTVLEAACLHMLHFFTQRSSFVAHTLVRQSEQLSELVAKVDALIERNPTHAATDVRFEERYARYVTRKHGTLTIYGIDLTASPDRWPLDATYLSLQATRSAATRREAHRQAITRSLSHRLDPDEVAPETEPEEPYAPDLPLPADQALADRDRVLVRGVAGSGKTTLVQWLAVVAARRQYDDRLVHLYGRVPFVLPLRTLTRGGERLPTPGRFLSAVGCPIADAQPEGWADRVLADGRGLVLVDGIDEIPESEREQTRRWLRDLLDAYPDNLYLVTSRPSAVREDWLGQEGFDELTLSPMGRDEVAAFIDRWHTAARDGASDEVADRLDAYERSLLTAVRTKQDLGRLATNPLMCGLICALHRDRRGYLPHGRKELYDAALSMLLARRDRERDMSGPYGIELHEEPQVQLLQRLAYWLIRNGRTELDRDRAERIIAEALPAVPAAAAQGDASAIFRHLLHRSGLLRAPSPNAVDFVHRTFQDYLGAKRAVEEWDIGLLIDHAADDQWEDVIRMSVAHARPRERAELLRELVRRGDEAVDARTRMRVHLLALACLEHATEVDPGVRGEVEERTARLIPPATNAAARQLAEVGPLVLELLPGPDGLSEREATRVATTASHIDSDAAMATLARFRNHDSISVRSQLVWAWHRYDTQRYADEVIAHLKPEGLYYVATSAEELRALDAMGGRPKLETRGDVDPEAVAWYVRHHQLTHLRMRGNNLLDDLGFLTAQHALTSMDLEDCPSVRDLGPVGALPSLELLVLGLLSAQAKTDLSPLRSLPRLHSLDIKRPWGTTWHLAQWPLDAPLRTLNLSMLSRAADGIADVRRWPLLRQLVLGQNSPESAAEWDAVGSLGHLEYLDVTVHSLTLLEPRHVLPTVHRLAVDPAHHGEPFFDARALTVLPTSFPELRWLDLSNAFVPTSGLGLAPLADLPHLTTLHLPPGTRLTGTEALRPDLLPPGYGS</sequence>
<dbReference type="Gene3D" id="3.80.10.10">
    <property type="entry name" value="Ribonuclease Inhibitor"/>
    <property type="match status" value="1"/>
</dbReference>
<keyword evidence="2" id="KW-0067">ATP-binding</keyword>
<evidence type="ECO:0000256" key="2">
    <source>
        <dbReference type="ARBA" id="ARBA00022840"/>
    </source>
</evidence>
<name>A0A7H8N8B0_9ACTN</name>
<evidence type="ECO:0000313" key="5">
    <source>
        <dbReference type="EMBL" id="QKW50741.1"/>
    </source>
</evidence>
<dbReference type="PANTHER" id="PTHR46844">
    <property type="entry name" value="SLR5058 PROTEIN"/>
    <property type="match status" value="1"/>
</dbReference>
<evidence type="ECO:0000256" key="3">
    <source>
        <dbReference type="SAM" id="MobiDB-lite"/>
    </source>
</evidence>
<keyword evidence="6" id="KW-1185">Reference proteome</keyword>
<protein>
    <submittedName>
        <fullName evidence="5">NACHT domain-containing protein</fullName>
    </submittedName>
</protein>
<dbReference type="SUPFAM" id="SSF52540">
    <property type="entry name" value="P-loop containing nucleoside triphosphate hydrolases"/>
    <property type="match status" value="1"/>
</dbReference>
<dbReference type="PROSITE" id="PS50837">
    <property type="entry name" value="NACHT"/>
    <property type="match status" value="1"/>
</dbReference>
<feature type="domain" description="NACHT" evidence="4">
    <location>
        <begin position="295"/>
        <end position="634"/>
    </location>
</feature>
<dbReference type="Gene3D" id="3.40.50.300">
    <property type="entry name" value="P-loop containing nucleotide triphosphate hydrolases"/>
    <property type="match status" value="1"/>
</dbReference>
<accession>A0A7H8N8B0</accession>